<feature type="domain" description="PDZ" evidence="12">
    <location>
        <begin position="315"/>
        <end position="379"/>
    </location>
</feature>
<feature type="transmembrane region" description="Helical" evidence="11">
    <location>
        <begin position="194"/>
        <end position="215"/>
    </location>
</feature>
<evidence type="ECO:0000256" key="4">
    <source>
        <dbReference type="ARBA" id="ARBA00022670"/>
    </source>
</evidence>
<evidence type="ECO:0000313" key="13">
    <source>
        <dbReference type="EMBL" id="GIL58659.1"/>
    </source>
</evidence>
<gene>
    <name evidence="13" type="ORF">Vafri_13664</name>
</gene>
<dbReference type="InterPro" id="IPR008915">
    <property type="entry name" value="Peptidase_M50"/>
</dbReference>
<evidence type="ECO:0000313" key="14">
    <source>
        <dbReference type="Proteomes" id="UP000747399"/>
    </source>
</evidence>
<evidence type="ECO:0000256" key="10">
    <source>
        <dbReference type="ARBA" id="ARBA00023136"/>
    </source>
</evidence>
<evidence type="ECO:0000256" key="5">
    <source>
        <dbReference type="ARBA" id="ARBA00022692"/>
    </source>
</evidence>
<keyword evidence="9" id="KW-0482">Metalloprotease</keyword>
<evidence type="ECO:0000256" key="11">
    <source>
        <dbReference type="SAM" id="Phobius"/>
    </source>
</evidence>
<evidence type="ECO:0000256" key="6">
    <source>
        <dbReference type="ARBA" id="ARBA00022801"/>
    </source>
</evidence>
<feature type="transmembrane region" description="Helical" evidence="11">
    <location>
        <begin position="550"/>
        <end position="572"/>
    </location>
</feature>
<sequence length="579" mass="61048">MYGTAEEGAALICMRRNCWVLDIPSTQRIRSAYFCLGFSSEMGAFLTPFVLVGFSSTTTAGDDFLNRAEGTTDWRPRHTPWEAFKRTPQCTVATRRFRQIRAQSSRKPDFFVLPSAPPLRDEITTVERLPHQCSVGLEASTSTSLATPTKANSDPSSRWNSRMDLGWLSQNRSTLLLGGLLGGLGFDYSKPSSVLQAVGVLALIVAVHEAGHFLAARLQGIRVTRFAVGFGPTLFKYQDGGVEYCLNAVPLGGYVAFPDDEIRPDDPDLLKNRPIPQRALVISAGVIANILFAYLVLLAQISTVGKAETAFLPGVRVVVPDTPVAAASAAARAGLRTGDVILRIGDVTIPAGVSQVSDSVAAIRKSPGRELELTVRRGDSNGSGAATAAAGRKEGDALAVAGSSSSGSGSGAEVLSLRCTPDVGTDGQGRIGVQLTSNTYILHTYPKSATEVLTMTQGEFNRLSGTVFNGLKQIVTNFTAMSGQLSGPVAIVAAGSEVLRTDSAGLFQFTAIVNINLAAVNILPLPALDGGYLLLLGLEAVRGGRKLPAVVEQGVMASGFLLLTALGVGLVIRDTLNLL</sequence>
<name>A0A8J4BBS9_9CHLO</name>
<dbReference type="Pfam" id="PF02163">
    <property type="entry name" value="Peptidase_M50"/>
    <property type="match status" value="1"/>
</dbReference>
<comment type="cofactor">
    <cofactor evidence="1">
        <name>Zn(2+)</name>
        <dbReference type="ChEBI" id="CHEBI:29105"/>
    </cofactor>
</comment>
<dbReference type="InterPro" id="IPR004387">
    <property type="entry name" value="Pept_M50_Zn"/>
</dbReference>
<keyword evidence="8 11" id="KW-1133">Transmembrane helix</keyword>
<evidence type="ECO:0000256" key="1">
    <source>
        <dbReference type="ARBA" id="ARBA00001947"/>
    </source>
</evidence>
<dbReference type="SMART" id="SM00228">
    <property type="entry name" value="PDZ"/>
    <property type="match status" value="1"/>
</dbReference>
<evidence type="ECO:0000256" key="7">
    <source>
        <dbReference type="ARBA" id="ARBA00022833"/>
    </source>
</evidence>
<proteinExistence type="inferred from homology"/>
<dbReference type="PANTHER" id="PTHR42837">
    <property type="entry name" value="REGULATOR OF SIGMA-E PROTEASE RSEP"/>
    <property type="match status" value="1"/>
</dbReference>
<reference evidence="13" key="1">
    <citation type="journal article" date="2021" name="Proc. Natl. Acad. Sci. U.S.A.">
        <title>Three genomes in the algal genus Volvox reveal the fate of a haploid sex-determining region after a transition to homothallism.</title>
        <authorList>
            <person name="Yamamoto K."/>
            <person name="Hamaji T."/>
            <person name="Kawai-Toyooka H."/>
            <person name="Matsuzaki R."/>
            <person name="Takahashi F."/>
            <person name="Nishimura Y."/>
            <person name="Kawachi M."/>
            <person name="Noguchi H."/>
            <person name="Minakuchi Y."/>
            <person name="Umen J.G."/>
            <person name="Toyoda A."/>
            <person name="Nozaki H."/>
        </authorList>
    </citation>
    <scope>NUCLEOTIDE SEQUENCE</scope>
    <source>
        <strain evidence="13">NIES-3780</strain>
    </source>
</reference>
<keyword evidence="7" id="KW-0862">Zinc</keyword>
<dbReference type="AlphaFoldDB" id="A0A8J4BBS9"/>
<keyword evidence="14" id="KW-1185">Reference proteome</keyword>
<keyword evidence="4" id="KW-0645">Protease</keyword>
<dbReference type="EMBL" id="BNCO01000032">
    <property type="protein sequence ID" value="GIL58659.1"/>
    <property type="molecule type" value="Genomic_DNA"/>
</dbReference>
<evidence type="ECO:0000256" key="2">
    <source>
        <dbReference type="ARBA" id="ARBA00004141"/>
    </source>
</evidence>
<comment type="subcellular location">
    <subcellularLocation>
        <location evidence="2">Membrane</location>
        <topology evidence="2">Multi-pass membrane protein</topology>
    </subcellularLocation>
</comment>
<dbReference type="InterPro" id="IPR041489">
    <property type="entry name" value="PDZ_6"/>
</dbReference>
<dbReference type="GO" id="GO:0004222">
    <property type="term" value="F:metalloendopeptidase activity"/>
    <property type="evidence" value="ECO:0007669"/>
    <property type="project" value="InterPro"/>
</dbReference>
<dbReference type="GO" id="GO:0016020">
    <property type="term" value="C:membrane"/>
    <property type="evidence" value="ECO:0007669"/>
    <property type="project" value="UniProtKB-SubCell"/>
</dbReference>
<dbReference type="InterPro" id="IPR036034">
    <property type="entry name" value="PDZ_sf"/>
</dbReference>
<evidence type="ECO:0000256" key="3">
    <source>
        <dbReference type="ARBA" id="ARBA00009989"/>
    </source>
</evidence>
<keyword evidence="6" id="KW-0378">Hydrolase</keyword>
<evidence type="ECO:0000256" key="8">
    <source>
        <dbReference type="ARBA" id="ARBA00022989"/>
    </source>
</evidence>
<accession>A0A8J4BBS9</accession>
<dbReference type="InterPro" id="IPR001478">
    <property type="entry name" value="PDZ"/>
</dbReference>
<dbReference type="Gene3D" id="2.30.42.10">
    <property type="match status" value="1"/>
</dbReference>
<dbReference type="GO" id="GO:0006508">
    <property type="term" value="P:proteolysis"/>
    <property type="evidence" value="ECO:0007669"/>
    <property type="project" value="UniProtKB-KW"/>
</dbReference>
<dbReference type="SUPFAM" id="SSF50156">
    <property type="entry name" value="PDZ domain-like"/>
    <property type="match status" value="1"/>
</dbReference>
<keyword evidence="10 11" id="KW-0472">Membrane</keyword>
<dbReference type="Proteomes" id="UP000747399">
    <property type="component" value="Unassembled WGS sequence"/>
</dbReference>
<evidence type="ECO:0000259" key="12">
    <source>
        <dbReference type="PROSITE" id="PS50106"/>
    </source>
</evidence>
<dbReference type="PANTHER" id="PTHR42837:SF2">
    <property type="entry name" value="MEMBRANE METALLOPROTEASE ARASP2, CHLOROPLASTIC-RELATED"/>
    <property type="match status" value="1"/>
</dbReference>
<dbReference type="Pfam" id="PF17820">
    <property type="entry name" value="PDZ_6"/>
    <property type="match status" value="1"/>
</dbReference>
<comment type="caution">
    <text evidence="13">The sequence shown here is derived from an EMBL/GenBank/DDBJ whole genome shotgun (WGS) entry which is preliminary data.</text>
</comment>
<comment type="similarity">
    <text evidence="3">Belongs to the peptidase M50A family.</text>
</comment>
<keyword evidence="5 11" id="KW-0812">Transmembrane</keyword>
<organism evidence="13 14">
    <name type="scientific">Volvox africanus</name>
    <dbReference type="NCBI Taxonomy" id="51714"/>
    <lineage>
        <taxon>Eukaryota</taxon>
        <taxon>Viridiplantae</taxon>
        <taxon>Chlorophyta</taxon>
        <taxon>core chlorophytes</taxon>
        <taxon>Chlorophyceae</taxon>
        <taxon>CS clade</taxon>
        <taxon>Chlamydomonadales</taxon>
        <taxon>Volvocaceae</taxon>
        <taxon>Volvox</taxon>
    </lineage>
</organism>
<dbReference type="PROSITE" id="PS50106">
    <property type="entry name" value="PDZ"/>
    <property type="match status" value="1"/>
</dbReference>
<feature type="transmembrane region" description="Helical" evidence="11">
    <location>
        <begin position="279"/>
        <end position="299"/>
    </location>
</feature>
<evidence type="ECO:0000256" key="9">
    <source>
        <dbReference type="ARBA" id="ARBA00023049"/>
    </source>
</evidence>
<dbReference type="CDD" id="cd06163">
    <property type="entry name" value="S2P-M50_PDZ_RseP-like"/>
    <property type="match status" value="1"/>
</dbReference>
<protein>
    <recommendedName>
        <fullName evidence="12">PDZ domain-containing protein</fullName>
    </recommendedName>
</protein>